<dbReference type="InterPro" id="IPR036388">
    <property type="entry name" value="WH-like_DNA-bd_sf"/>
</dbReference>
<dbReference type="SUPFAM" id="SSF46785">
    <property type="entry name" value="Winged helix' DNA-binding domain"/>
    <property type="match status" value="1"/>
</dbReference>
<accession>A0A8J8TQ30</accession>
<protein>
    <submittedName>
        <fullName evidence="2">ArsR family transcriptional regulator</fullName>
    </submittedName>
</protein>
<keyword evidence="3" id="KW-1185">Reference proteome</keyword>
<evidence type="ECO:0000313" key="3">
    <source>
        <dbReference type="Proteomes" id="UP000766904"/>
    </source>
</evidence>
<proteinExistence type="predicted"/>
<dbReference type="OrthoDB" id="10985at2157"/>
<sequence length="131" mass="14485">MSNTSVTLSARDDSPTARPARSDRQTADPQAILAALDDADCRDILEETADESLTASELSDRCDVPLSTLYRKLELLAEAGLVEERIQIRKNGKHTSEYRQDFDDITLSVTDESQVAVSVSQLQTERTIATR</sequence>
<gene>
    <name evidence="2" type="ORF">CV102_21860</name>
</gene>
<dbReference type="InterPro" id="IPR036390">
    <property type="entry name" value="WH_DNA-bd_sf"/>
</dbReference>
<dbReference type="EMBL" id="PHNJ01000017">
    <property type="protein sequence ID" value="TYL36475.1"/>
    <property type="molecule type" value="Genomic_DNA"/>
</dbReference>
<dbReference type="RefSeq" id="WP_148860124.1">
    <property type="nucleotide sequence ID" value="NZ_PHNJ01000017.1"/>
</dbReference>
<dbReference type="CDD" id="cd00090">
    <property type="entry name" value="HTH_ARSR"/>
    <property type="match status" value="1"/>
</dbReference>
<comment type="caution">
    <text evidence="2">The sequence shown here is derived from an EMBL/GenBank/DDBJ whole genome shotgun (WGS) entry which is preliminary data.</text>
</comment>
<reference evidence="2" key="1">
    <citation type="submission" date="2017-11" db="EMBL/GenBank/DDBJ databases">
        <authorList>
            <person name="Kajale S.C."/>
            <person name="Sharma A."/>
        </authorList>
    </citation>
    <scope>NUCLEOTIDE SEQUENCE</scope>
    <source>
        <strain evidence="2">LS1_42</strain>
    </source>
</reference>
<dbReference type="Pfam" id="PF12840">
    <property type="entry name" value="HTH_20"/>
    <property type="match status" value="1"/>
</dbReference>
<feature type="compositionally biased region" description="Basic and acidic residues" evidence="1">
    <location>
        <begin position="10"/>
        <end position="26"/>
    </location>
</feature>
<evidence type="ECO:0000256" key="1">
    <source>
        <dbReference type="SAM" id="MobiDB-lite"/>
    </source>
</evidence>
<dbReference type="Gene3D" id="1.10.10.10">
    <property type="entry name" value="Winged helix-like DNA-binding domain superfamily/Winged helix DNA-binding domain"/>
    <property type="match status" value="1"/>
</dbReference>
<organism evidence="2 3">
    <name type="scientific">Natronococcus pandeyae</name>
    <dbReference type="NCBI Taxonomy" id="2055836"/>
    <lineage>
        <taxon>Archaea</taxon>
        <taxon>Methanobacteriati</taxon>
        <taxon>Methanobacteriota</taxon>
        <taxon>Stenosarchaea group</taxon>
        <taxon>Halobacteria</taxon>
        <taxon>Halobacteriales</taxon>
        <taxon>Natrialbaceae</taxon>
        <taxon>Natronococcus</taxon>
    </lineage>
</organism>
<name>A0A8J8TQ30_9EURY</name>
<dbReference type="AlphaFoldDB" id="A0A8J8TQ30"/>
<feature type="region of interest" description="Disordered" evidence="1">
    <location>
        <begin position="1"/>
        <end position="28"/>
    </location>
</feature>
<dbReference type="InterPro" id="IPR011991">
    <property type="entry name" value="ArsR-like_HTH"/>
</dbReference>
<dbReference type="Proteomes" id="UP000766904">
    <property type="component" value="Unassembled WGS sequence"/>
</dbReference>
<evidence type="ECO:0000313" key="2">
    <source>
        <dbReference type="EMBL" id="TYL36475.1"/>
    </source>
</evidence>